<proteinExistence type="predicted"/>
<sequence length="87" mass="10030">IEVPEENPLPTFDLFSDLLCLLATLCYNHSDYQNQVRQTSDTIESSLSMTQIDLNQPKAQPSVTWLIKCLTETNEEIINYIKQIKLK</sequence>
<evidence type="ECO:0000313" key="3">
    <source>
        <dbReference type="Proteomes" id="UP000676336"/>
    </source>
</evidence>
<name>A0A8S2S3A0_9BILA</name>
<gene>
    <name evidence="2" type="ORF">SMN809_LOCUS22018</name>
</gene>
<accession>A0A8S2S3A0</accession>
<evidence type="ECO:0000313" key="2">
    <source>
        <dbReference type="EMBL" id="CAF4204029.1"/>
    </source>
</evidence>
<evidence type="ECO:0000259" key="1">
    <source>
        <dbReference type="Pfam" id="PF09759"/>
    </source>
</evidence>
<dbReference type="EMBL" id="CAJOBI010019022">
    <property type="protein sequence ID" value="CAF4204029.1"/>
    <property type="molecule type" value="Genomic_DNA"/>
</dbReference>
<organism evidence="2 3">
    <name type="scientific">Rotaria magnacalcarata</name>
    <dbReference type="NCBI Taxonomy" id="392030"/>
    <lineage>
        <taxon>Eukaryota</taxon>
        <taxon>Metazoa</taxon>
        <taxon>Spiralia</taxon>
        <taxon>Gnathifera</taxon>
        <taxon>Rotifera</taxon>
        <taxon>Eurotatoria</taxon>
        <taxon>Bdelloidea</taxon>
        <taxon>Philodinida</taxon>
        <taxon>Philodinidae</taxon>
        <taxon>Rotaria</taxon>
    </lineage>
</organism>
<dbReference type="InterPro" id="IPR019156">
    <property type="entry name" value="Ataxin-10_domain"/>
</dbReference>
<comment type="caution">
    <text evidence="2">The sequence shown here is derived from an EMBL/GenBank/DDBJ whole genome shotgun (WGS) entry which is preliminary data.</text>
</comment>
<dbReference type="Pfam" id="PF09759">
    <property type="entry name" value="Atx10homo_assoc"/>
    <property type="match status" value="1"/>
</dbReference>
<reference evidence="2" key="1">
    <citation type="submission" date="2021-02" db="EMBL/GenBank/DDBJ databases">
        <authorList>
            <person name="Nowell W R."/>
        </authorList>
    </citation>
    <scope>NUCLEOTIDE SEQUENCE</scope>
</reference>
<dbReference type="Proteomes" id="UP000676336">
    <property type="component" value="Unassembled WGS sequence"/>
</dbReference>
<protein>
    <recommendedName>
        <fullName evidence="1">Ataxin-10 domain-containing protein</fullName>
    </recommendedName>
</protein>
<feature type="domain" description="Ataxin-10" evidence="1">
    <location>
        <begin position="17"/>
        <end position="86"/>
    </location>
</feature>
<dbReference type="AlphaFoldDB" id="A0A8S2S3A0"/>
<feature type="non-terminal residue" evidence="2">
    <location>
        <position position="1"/>
    </location>
</feature>